<keyword evidence="6" id="KW-1185">Reference proteome</keyword>
<dbReference type="NCBIfam" id="TIGR00254">
    <property type="entry name" value="GGDEF"/>
    <property type="match status" value="1"/>
</dbReference>
<comment type="caution">
    <text evidence="5">The sequence shown here is derived from an EMBL/GenBank/DDBJ whole genome shotgun (WGS) entry which is preliminary data.</text>
</comment>
<dbReference type="PANTHER" id="PTHR45138">
    <property type="entry name" value="REGULATORY COMPONENTS OF SENSORY TRANSDUCTION SYSTEM"/>
    <property type="match status" value="1"/>
</dbReference>
<dbReference type="EC" id="2.7.7.65" evidence="1"/>
<dbReference type="InterPro" id="IPR043128">
    <property type="entry name" value="Rev_trsase/Diguanyl_cyclase"/>
</dbReference>
<dbReference type="AlphaFoldDB" id="A0A7Y0DY72"/>
<dbReference type="InterPro" id="IPR029787">
    <property type="entry name" value="Nucleotide_cyclase"/>
</dbReference>
<dbReference type="FunFam" id="3.30.70.270:FF:000001">
    <property type="entry name" value="Diguanylate cyclase domain protein"/>
    <property type="match status" value="1"/>
</dbReference>
<evidence type="ECO:0000313" key="5">
    <source>
        <dbReference type="EMBL" id="NMM43804.1"/>
    </source>
</evidence>
<evidence type="ECO:0000256" key="3">
    <source>
        <dbReference type="SAM" id="Coils"/>
    </source>
</evidence>
<proteinExistence type="predicted"/>
<comment type="catalytic activity">
    <reaction evidence="2">
        <text>2 GTP = 3',3'-c-di-GMP + 2 diphosphate</text>
        <dbReference type="Rhea" id="RHEA:24898"/>
        <dbReference type="ChEBI" id="CHEBI:33019"/>
        <dbReference type="ChEBI" id="CHEBI:37565"/>
        <dbReference type="ChEBI" id="CHEBI:58805"/>
        <dbReference type="EC" id="2.7.7.65"/>
    </reaction>
</comment>
<dbReference type="CDD" id="cd01949">
    <property type="entry name" value="GGDEF"/>
    <property type="match status" value="1"/>
</dbReference>
<dbReference type="PROSITE" id="PS50887">
    <property type="entry name" value="GGDEF"/>
    <property type="match status" value="1"/>
</dbReference>
<dbReference type="GO" id="GO:0043709">
    <property type="term" value="P:cell adhesion involved in single-species biofilm formation"/>
    <property type="evidence" value="ECO:0007669"/>
    <property type="project" value="TreeGrafter"/>
</dbReference>
<gene>
    <name evidence="5" type="ORF">HH303_04905</name>
</gene>
<dbReference type="RefSeq" id="WP_169624049.1">
    <property type="nucleotide sequence ID" value="NZ_JABBNT010000001.1"/>
</dbReference>
<name>A0A7Y0DY72_9PROT</name>
<dbReference type="GO" id="GO:0052621">
    <property type="term" value="F:diguanylate cyclase activity"/>
    <property type="evidence" value="ECO:0007669"/>
    <property type="project" value="UniProtKB-EC"/>
</dbReference>
<dbReference type="InterPro" id="IPR000160">
    <property type="entry name" value="GGDEF_dom"/>
</dbReference>
<evidence type="ECO:0000256" key="2">
    <source>
        <dbReference type="ARBA" id="ARBA00034247"/>
    </source>
</evidence>
<dbReference type="GO" id="GO:0005886">
    <property type="term" value="C:plasma membrane"/>
    <property type="evidence" value="ECO:0007669"/>
    <property type="project" value="TreeGrafter"/>
</dbReference>
<keyword evidence="3" id="KW-0175">Coiled coil</keyword>
<dbReference type="GO" id="GO:1902201">
    <property type="term" value="P:negative regulation of bacterial-type flagellum-dependent cell motility"/>
    <property type="evidence" value="ECO:0007669"/>
    <property type="project" value="TreeGrafter"/>
</dbReference>
<dbReference type="Pfam" id="PF00990">
    <property type="entry name" value="GGDEF"/>
    <property type="match status" value="1"/>
</dbReference>
<accession>A0A7Y0DY72</accession>
<dbReference type="SMART" id="SM00267">
    <property type="entry name" value="GGDEF"/>
    <property type="match status" value="1"/>
</dbReference>
<dbReference type="SUPFAM" id="SSF55073">
    <property type="entry name" value="Nucleotide cyclase"/>
    <property type="match status" value="1"/>
</dbReference>
<reference evidence="5 6" key="1">
    <citation type="submission" date="2020-04" db="EMBL/GenBank/DDBJ databases">
        <title>Rhodospirillaceae bacterium KN72 isolated from deep sea.</title>
        <authorList>
            <person name="Zhang D.-C."/>
        </authorList>
    </citation>
    <scope>NUCLEOTIDE SEQUENCE [LARGE SCALE GENOMIC DNA]</scope>
    <source>
        <strain evidence="5 6">KN72</strain>
    </source>
</reference>
<dbReference type="EMBL" id="JABBNT010000001">
    <property type="protein sequence ID" value="NMM43804.1"/>
    <property type="molecule type" value="Genomic_DNA"/>
</dbReference>
<evidence type="ECO:0000313" key="6">
    <source>
        <dbReference type="Proteomes" id="UP000539372"/>
    </source>
</evidence>
<organism evidence="5 6">
    <name type="scientific">Pacificispira spongiicola</name>
    <dbReference type="NCBI Taxonomy" id="2729598"/>
    <lineage>
        <taxon>Bacteria</taxon>
        <taxon>Pseudomonadati</taxon>
        <taxon>Pseudomonadota</taxon>
        <taxon>Alphaproteobacteria</taxon>
        <taxon>Rhodospirillales</taxon>
        <taxon>Rhodospirillaceae</taxon>
        <taxon>Pacificispira</taxon>
    </lineage>
</organism>
<dbReference type="PANTHER" id="PTHR45138:SF9">
    <property type="entry name" value="DIGUANYLATE CYCLASE DGCM-RELATED"/>
    <property type="match status" value="1"/>
</dbReference>
<evidence type="ECO:0000259" key="4">
    <source>
        <dbReference type="PROSITE" id="PS50887"/>
    </source>
</evidence>
<feature type="coiled-coil region" evidence="3">
    <location>
        <begin position="149"/>
        <end position="176"/>
    </location>
</feature>
<dbReference type="Proteomes" id="UP000539372">
    <property type="component" value="Unassembled WGS sequence"/>
</dbReference>
<sequence>MEFSESVDTARMHAAKALELLDKYGIPATPRNYAVWYTYVNDRFPDLTKTLNVLITNKLNFTSQKNDELYDRFFTNNDEGIALQETSRQIEEQVGRVLTMMGDASGDVEDFGKSLTNRLGDIAKSSGLDSIRDAVQALALETQAMQQSNAVLQEKLKQSSQEIASLRQNLEDVQREAMTDALTGIANRKMFDTTLRRRAMEAMEEGTPLCLALTDIDFFKKFNDTYGHQTGDQVLKLVASILQGNVKGNDLAARYGGEEFAVILPRTELPDAHTLCEKIRNAVSTKRIRNRQTGEEMGNITLSIGIAVFRPGEALSDFIHRSDEGLYFAKGHGRNQTVLETQLESA</sequence>
<feature type="domain" description="GGDEF" evidence="4">
    <location>
        <begin position="207"/>
        <end position="342"/>
    </location>
</feature>
<evidence type="ECO:0000256" key="1">
    <source>
        <dbReference type="ARBA" id="ARBA00012528"/>
    </source>
</evidence>
<dbReference type="Gene3D" id="3.30.70.270">
    <property type="match status" value="1"/>
</dbReference>
<protein>
    <recommendedName>
        <fullName evidence="1">diguanylate cyclase</fullName>
        <ecNumber evidence="1">2.7.7.65</ecNumber>
    </recommendedName>
</protein>
<dbReference type="InterPro" id="IPR050469">
    <property type="entry name" value="Diguanylate_Cyclase"/>
</dbReference>